<proteinExistence type="evidence at transcript level"/>
<protein>
    <submittedName>
        <fullName evidence="2">Putative chitin binding peritrophin-a domain protein</fullName>
    </submittedName>
</protein>
<sequence length="265" mass="29696">MYYYINVVISVGFFAYVQCYLDSNGLCTTQEMTCSKNCSAVAYCPGVGVMPFLLGCNGETPYCNQGNCTNSYNPFCNQPYTPLFYCPYTDGTYPDPHDCTRFHICLSGIPYTSHCNRPGLVFSTETLSCVRESDEHQCGKAVCAGNGTWVTYSTDQRYAFYCVNSLPTIVERCNGSYVFNTKTEKCEFKCTKEGLFQDDGPNPASYIECSLLYGRDYLLTKRNCPNDENVKSLFDPESSQCILNHDDYTTTVGYSTTTSNYITPT</sequence>
<reference evidence="2" key="1">
    <citation type="journal article" date="2014" name="PLoS Negl. Trop. Dis.">
        <title>An updated insight into the Sialotranscriptome of Triatoma infestans: developmental stage and geographic variations.</title>
        <authorList>
            <person name="Schwarz A."/>
            <person name="Medrano-Mercado N."/>
            <person name="Schaub G.A."/>
            <person name="Struchiner C.J."/>
            <person name="Bargues M.D."/>
            <person name="Levy M.Z."/>
            <person name="Ribeiro J.M."/>
        </authorList>
    </citation>
    <scope>NUCLEOTIDE SEQUENCE</scope>
    <source>
        <strain evidence="2">Chile</strain>
        <tissue evidence="2">Salivary glands</tissue>
    </source>
</reference>
<dbReference type="GO" id="GO:0008061">
    <property type="term" value="F:chitin binding"/>
    <property type="evidence" value="ECO:0007669"/>
    <property type="project" value="InterPro"/>
</dbReference>
<dbReference type="InterPro" id="IPR036508">
    <property type="entry name" value="Chitin-bd_dom_sf"/>
</dbReference>
<dbReference type="SUPFAM" id="SSF57625">
    <property type="entry name" value="Invertebrate chitin-binding proteins"/>
    <property type="match status" value="1"/>
</dbReference>
<dbReference type="Pfam" id="PF01607">
    <property type="entry name" value="CBM_14"/>
    <property type="match status" value="1"/>
</dbReference>
<dbReference type="GO" id="GO:0005576">
    <property type="term" value="C:extracellular region"/>
    <property type="evidence" value="ECO:0007669"/>
    <property type="project" value="InterPro"/>
</dbReference>
<accession>A0A023F760</accession>
<dbReference type="InterPro" id="IPR002557">
    <property type="entry name" value="Chitin-bd_dom"/>
</dbReference>
<name>A0A023F760_TRIIF</name>
<evidence type="ECO:0000313" key="2">
    <source>
        <dbReference type="EMBL" id="JAC17072.1"/>
    </source>
</evidence>
<dbReference type="SMART" id="SM00494">
    <property type="entry name" value="ChtBD2"/>
    <property type="match status" value="2"/>
</dbReference>
<organism evidence="2">
    <name type="scientific">Triatoma infestans</name>
    <name type="common">Assassin bug</name>
    <dbReference type="NCBI Taxonomy" id="30076"/>
    <lineage>
        <taxon>Eukaryota</taxon>
        <taxon>Metazoa</taxon>
        <taxon>Ecdysozoa</taxon>
        <taxon>Arthropoda</taxon>
        <taxon>Hexapoda</taxon>
        <taxon>Insecta</taxon>
        <taxon>Pterygota</taxon>
        <taxon>Neoptera</taxon>
        <taxon>Paraneoptera</taxon>
        <taxon>Hemiptera</taxon>
        <taxon>Heteroptera</taxon>
        <taxon>Panheteroptera</taxon>
        <taxon>Cimicomorpha</taxon>
        <taxon>Reduviidae</taxon>
        <taxon>Triatominae</taxon>
        <taxon>Triatoma</taxon>
    </lineage>
</organism>
<dbReference type="PROSITE" id="PS50940">
    <property type="entry name" value="CHIT_BIND_II"/>
    <property type="match status" value="1"/>
</dbReference>
<dbReference type="AlphaFoldDB" id="A0A023F760"/>
<dbReference type="EMBL" id="GBBI01001640">
    <property type="protein sequence ID" value="JAC17072.1"/>
    <property type="molecule type" value="mRNA"/>
</dbReference>
<feature type="domain" description="Chitin-binding type-2" evidence="1">
    <location>
        <begin position="83"/>
        <end position="140"/>
    </location>
</feature>
<evidence type="ECO:0000259" key="1">
    <source>
        <dbReference type="PROSITE" id="PS50940"/>
    </source>
</evidence>
<dbReference type="Gene3D" id="2.170.140.10">
    <property type="entry name" value="Chitin binding domain"/>
    <property type="match status" value="1"/>
</dbReference>